<reference evidence="2" key="1">
    <citation type="submission" date="2020-05" db="EMBL/GenBank/DDBJ databases">
        <title>Identification of trans-AT polyketide cluster in two marine bacteria, producers of a novel glutaramide-containing polyketide sesbanimide D and analogs.</title>
        <authorList>
            <person name="Kacar D."/>
            <person name="Rodriguez P."/>
            <person name="Canedo L."/>
            <person name="Gonzalez E."/>
            <person name="Galan B."/>
            <person name="De La Calle F."/>
            <person name="Garcia J.L."/>
        </authorList>
    </citation>
    <scope>NUCLEOTIDE SEQUENCE</scope>
    <source>
        <strain evidence="2">PHM038</strain>
    </source>
</reference>
<gene>
    <name evidence="2" type="ORF">HK439_18850</name>
</gene>
<dbReference type="SUPFAM" id="SSF53822">
    <property type="entry name" value="Periplasmic binding protein-like I"/>
    <property type="match status" value="1"/>
</dbReference>
<dbReference type="AlphaFoldDB" id="A0A926P2G0"/>
<dbReference type="EMBL" id="JABFCZ010000022">
    <property type="protein sequence ID" value="MBD1548328.1"/>
    <property type="molecule type" value="Genomic_DNA"/>
</dbReference>
<accession>A0A926P2G0</accession>
<dbReference type="InterPro" id="IPR028082">
    <property type="entry name" value="Peripla_BP_I"/>
</dbReference>
<dbReference type="Pfam" id="PF13407">
    <property type="entry name" value="Peripla_BP_4"/>
    <property type="match status" value="1"/>
</dbReference>
<dbReference type="RefSeq" id="WP_190293023.1">
    <property type="nucleotide sequence ID" value="NZ_JABFCZ010000022.1"/>
</dbReference>
<dbReference type="Proteomes" id="UP000598467">
    <property type="component" value="Unassembled WGS sequence"/>
</dbReference>
<evidence type="ECO:0000259" key="1">
    <source>
        <dbReference type="Pfam" id="PF13407"/>
    </source>
</evidence>
<evidence type="ECO:0000313" key="3">
    <source>
        <dbReference type="Proteomes" id="UP000598467"/>
    </source>
</evidence>
<feature type="domain" description="Periplasmic binding protein" evidence="1">
    <location>
        <begin position="3"/>
        <end position="121"/>
    </location>
</feature>
<evidence type="ECO:0000313" key="2">
    <source>
        <dbReference type="EMBL" id="MBD1548328.1"/>
    </source>
</evidence>
<protein>
    <recommendedName>
        <fullName evidence="1">Periplasmic binding protein domain-containing protein</fullName>
    </recommendedName>
</protein>
<name>A0A926P2G0_9HYPH</name>
<dbReference type="Gene3D" id="3.40.50.2300">
    <property type="match status" value="1"/>
</dbReference>
<organism evidence="2 3">
    <name type="scientific">Roseibium aggregatum</name>
    <dbReference type="NCBI Taxonomy" id="187304"/>
    <lineage>
        <taxon>Bacteria</taxon>
        <taxon>Pseudomonadati</taxon>
        <taxon>Pseudomonadota</taxon>
        <taxon>Alphaproteobacteria</taxon>
        <taxon>Hyphomicrobiales</taxon>
        <taxon>Stappiaceae</taxon>
        <taxon>Roseibium</taxon>
    </lineage>
</organism>
<proteinExistence type="predicted"/>
<dbReference type="InterPro" id="IPR025997">
    <property type="entry name" value="SBP_2_dom"/>
</dbReference>
<comment type="caution">
    <text evidence="2">The sequence shown here is derived from an EMBL/GenBank/DDBJ whole genome shotgun (WGS) entry which is preliminary data.</text>
</comment>
<sequence>MQSRDSLERRLGFDRIINSRFPHLHALPSLETYGDPDRARTIMSEALKRPDIVAAYILSSEARVPLTVLNEIRLPQPIVTIAHERTPYTEASLKSGQLDALITQDPGHLARSAIRKLKAMTDQRSTLISREKSGWRFFWRPISDPGIDPKNAKSPLVGASDC</sequence>